<keyword evidence="2 11" id="KW-0696">RNA-directed RNA polymerase</keyword>
<organism evidence="11">
    <name type="scientific">Leviviridae sp</name>
    <dbReference type="NCBI Taxonomy" id="2027243"/>
    <lineage>
        <taxon>Viruses</taxon>
        <taxon>Riboviria</taxon>
        <taxon>Orthornavirae</taxon>
        <taxon>Lenarviricota</taxon>
        <taxon>Leviviricetes</taxon>
        <taxon>Norzivirales</taxon>
        <taxon>Fiersviridae</taxon>
    </lineage>
</organism>
<reference evidence="11" key="1">
    <citation type="submission" date="2019-05" db="EMBL/GenBank/DDBJ databases">
        <title>Metatranscriptomic reconstruction reveals RNA viruses with the potential to shape carbon cycling in soil.</title>
        <authorList>
            <person name="Starr E.P."/>
            <person name="Nuccio E."/>
            <person name="Pett-Ridge J."/>
            <person name="Banfield J.F."/>
            <person name="Firestone M.K."/>
        </authorList>
    </citation>
    <scope>NUCLEOTIDE SEQUENCE</scope>
    <source>
        <strain evidence="11">H2_Bulk_34_233</strain>
    </source>
</reference>
<feature type="domain" description="RdRp catalytic" evidence="10">
    <location>
        <begin position="354"/>
        <end position="499"/>
    </location>
</feature>
<protein>
    <recommendedName>
        <fullName evidence="1">RNA-directed RNA polymerase</fullName>
        <ecNumber evidence="1">2.7.7.48</ecNumber>
    </recommendedName>
    <alternativeName>
        <fullName evidence="7">RNA replicase beta chain</fullName>
    </alternativeName>
</protein>
<evidence type="ECO:0000256" key="1">
    <source>
        <dbReference type="ARBA" id="ARBA00012494"/>
    </source>
</evidence>
<comment type="cofactor">
    <cofactor evidence="9">
        <name>Mg(2+)</name>
        <dbReference type="ChEBI" id="CHEBI:18420"/>
    </cofactor>
    <text evidence="9">Binds 2 Mg(2+) per subunit.</text>
</comment>
<keyword evidence="4" id="KW-0548">Nucleotidyltransferase</keyword>
<evidence type="ECO:0000259" key="10">
    <source>
        <dbReference type="PROSITE" id="PS50522"/>
    </source>
</evidence>
<comment type="catalytic activity">
    <reaction evidence="8">
        <text>RNA(n) + a ribonucleoside 5'-triphosphate = RNA(n+1) + diphosphate</text>
        <dbReference type="Rhea" id="RHEA:21248"/>
        <dbReference type="Rhea" id="RHEA-COMP:14527"/>
        <dbReference type="Rhea" id="RHEA-COMP:17342"/>
        <dbReference type="ChEBI" id="CHEBI:33019"/>
        <dbReference type="ChEBI" id="CHEBI:61557"/>
        <dbReference type="ChEBI" id="CHEBI:140395"/>
        <dbReference type="EC" id="2.7.7.48"/>
    </reaction>
</comment>
<evidence type="ECO:0000256" key="6">
    <source>
        <dbReference type="ARBA" id="ARBA00022953"/>
    </source>
</evidence>
<name>A0A514D1U6_9VIRU</name>
<dbReference type="EC" id="2.7.7.48" evidence="1"/>
<gene>
    <name evidence="11" type="ORF">H2Bulk34233_000003</name>
</gene>
<dbReference type="InterPro" id="IPR043502">
    <property type="entry name" value="DNA/RNA_pol_sf"/>
</dbReference>
<keyword evidence="5" id="KW-0547">Nucleotide-binding</keyword>
<evidence type="ECO:0000256" key="8">
    <source>
        <dbReference type="ARBA" id="ARBA00048744"/>
    </source>
</evidence>
<evidence type="ECO:0000256" key="4">
    <source>
        <dbReference type="ARBA" id="ARBA00022695"/>
    </source>
</evidence>
<dbReference type="EMBL" id="MN033493">
    <property type="protein sequence ID" value="QDH87586.1"/>
    <property type="molecule type" value="Genomic_RNA"/>
</dbReference>
<evidence type="ECO:0000256" key="3">
    <source>
        <dbReference type="ARBA" id="ARBA00022679"/>
    </source>
</evidence>
<accession>A0A514D1U6</accession>
<feature type="binding site" evidence="9">
    <location>
        <position position="468"/>
    </location>
    <ligand>
        <name>Mg(2+)</name>
        <dbReference type="ChEBI" id="CHEBI:18420"/>
        <label>2</label>
    </ligand>
</feature>
<keyword evidence="9" id="KW-0460">Magnesium</keyword>
<proteinExistence type="predicted"/>
<feature type="binding site" evidence="9">
    <location>
        <position position="369"/>
    </location>
    <ligand>
        <name>Mg(2+)</name>
        <dbReference type="ChEBI" id="CHEBI:18420"/>
        <label>2</label>
    </ligand>
</feature>
<dbReference type="GO" id="GO:0039694">
    <property type="term" value="P:viral RNA genome replication"/>
    <property type="evidence" value="ECO:0007669"/>
    <property type="project" value="InterPro"/>
</dbReference>
<dbReference type="InterPro" id="IPR005093">
    <property type="entry name" value="RNArep_beta"/>
</dbReference>
<dbReference type="PROSITE" id="PS50522">
    <property type="entry name" value="RDRP_PHAGE"/>
    <property type="match status" value="1"/>
</dbReference>
<evidence type="ECO:0000256" key="9">
    <source>
        <dbReference type="PIRSR" id="PIRSR605093-1"/>
    </source>
</evidence>
<evidence type="ECO:0000256" key="2">
    <source>
        <dbReference type="ARBA" id="ARBA00022484"/>
    </source>
</evidence>
<feature type="binding site" evidence="9">
    <location>
        <position position="467"/>
    </location>
    <ligand>
        <name>Mg(2+)</name>
        <dbReference type="ChEBI" id="CHEBI:18420"/>
        <label>2</label>
    </ligand>
</feature>
<dbReference type="InterPro" id="IPR007096">
    <property type="entry name" value="RNA-dir_Rpol_cat_phage"/>
</dbReference>
<dbReference type="GO" id="GO:0000166">
    <property type="term" value="F:nucleotide binding"/>
    <property type="evidence" value="ECO:0007669"/>
    <property type="project" value="UniProtKB-KW"/>
</dbReference>
<keyword evidence="9" id="KW-0479">Metal-binding</keyword>
<dbReference type="GO" id="GO:0003968">
    <property type="term" value="F:RNA-directed RNA polymerase activity"/>
    <property type="evidence" value="ECO:0007669"/>
    <property type="project" value="UniProtKB-KW"/>
</dbReference>
<dbReference type="SUPFAM" id="SSF56672">
    <property type="entry name" value="DNA/RNA polymerases"/>
    <property type="match status" value="1"/>
</dbReference>
<evidence type="ECO:0000256" key="7">
    <source>
        <dbReference type="ARBA" id="ARBA00030248"/>
    </source>
</evidence>
<sequence length="701" mass="79612">MKSQQHRVLLHAFDGLILDACQAYPELKGSLSKDREKIALYFQNRGLGLFTLDLPNLSSLLLRGLENGRLSLEGPLCKRVSKRIKVPVLFSGLWLRIFGKDSRLKPEADENAVAFLQQFTCFGKKLLVDCAPFRRKAALENYHVIEEGLRPPSANWMADSLTEEEVVGLDLVDLGRHPHGSWGLHSDQGELFATAHGRCVDLQVRDFRLLEQCQRVADLVLTAFGNYDPLFQSWLRERESRGLGFRHGPGAVASGQKNHEKSGFPYWSRKLENRFKFGVTALCRGDKRELPQNHEVPSRLICVKKSAKAPRIIAAEPVEHMWCQQAIWAFLEDKVNSTFRGAFLNFRNQKASSDLVLSSSLDQKLVTVDLSDASDRLSCWTVERLFRSNFSILSALHAARTRWLVDNVSNQSIFIKLKKFASQGTATTFPVQSLVFLFIALSSTLGDEEVTWESIWKYREKVRVYGDDIIIPRHGYARLLRLMELLQLKVNVAKSYANGNFRESCGVHGFKGYDVTPCTPETVVVSGPESVWAVIDTINNLFNKGYWHASHNLWSTVPLRLQRRLRIVGPADSGYPGLHSYSGSYERHLDERWNQSLHRFEVRILRLSERNPTETREGFLPLLDFFARGFSTSVARTVSLYSRRSRSARKLALHWDHALDCSGSGHDRSSSYGSTHGWSNEGNRSIRASEYLLASRRGQTR</sequence>
<evidence type="ECO:0000313" key="11">
    <source>
        <dbReference type="EMBL" id="QDH87586.1"/>
    </source>
</evidence>
<dbReference type="Pfam" id="PF03431">
    <property type="entry name" value="RNA_replicase_B"/>
    <property type="match status" value="1"/>
</dbReference>
<evidence type="ECO:0000256" key="5">
    <source>
        <dbReference type="ARBA" id="ARBA00022741"/>
    </source>
</evidence>
<keyword evidence="3" id="KW-0808">Transferase</keyword>
<keyword evidence="6" id="KW-0693">Viral RNA replication</keyword>
<dbReference type="GO" id="GO:0046872">
    <property type="term" value="F:metal ion binding"/>
    <property type="evidence" value="ECO:0007669"/>
    <property type="project" value="UniProtKB-KW"/>
</dbReference>